<comment type="caution">
    <text evidence="1">The sequence shown here is derived from an EMBL/GenBank/DDBJ whole genome shotgun (WGS) entry which is preliminary data.</text>
</comment>
<evidence type="ECO:0000313" key="2">
    <source>
        <dbReference type="Proteomes" id="UP000585272"/>
    </source>
</evidence>
<reference evidence="1 2" key="1">
    <citation type="submission" date="2020-08" db="EMBL/GenBank/DDBJ databases">
        <title>Genomic Encyclopedia of Archaeal and Bacterial Type Strains, Phase II (KMG-II): from individual species to whole genera.</title>
        <authorList>
            <person name="Goeker M."/>
        </authorList>
    </citation>
    <scope>NUCLEOTIDE SEQUENCE [LARGE SCALE GENOMIC DNA]</scope>
    <source>
        <strain evidence="1 2">DSM 23288</strain>
    </source>
</reference>
<sequence>MIGMTSGRFAEPREVAALVLLLASGAAPSVRGADLVIDGGALKAI</sequence>
<dbReference type="RefSeq" id="WP_281381463.1">
    <property type="nucleotide sequence ID" value="NZ_JACHNU010000001.1"/>
</dbReference>
<dbReference type="InterPro" id="IPR036291">
    <property type="entry name" value="NAD(P)-bd_dom_sf"/>
</dbReference>
<name>A0A840I8S7_9ACTN</name>
<dbReference type="InterPro" id="IPR002347">
    <property type="entry name" value="SDR_fam"/>
</dbReference>
<dbReference type="Proteomes" id="UP000585272">
    <property type="component" value="Unassembled WGS sequence"/>
</dbReference>
<evidence type="ECO:0000313" key="1">
    <source>
        <dbReference type="EMBL" id="MBB4661297.1"/>
    </source>
</evidence>
<proteinExistence type="predicted"/>
<gene>
    <name evidence="1" type="ORF">BDZ31_000870</name>
</gene>
<dbReference type="Gene3D" id="3.40.50.720">
    <property type="entry name" value="NAD(P)-binding Rossmann-like Domain"/>
    <property type="match status" value="1"/>
</dbReference>
<protein>
    <submittedName>
        <fullName evidence="1">NAD(P)-dependent dehydrogenase (Short-subunit alcohol dehydrogenase family)</fullName>
    </submittedName>
</protein>
<accession>A0A840I8S7</accession>
<dbReference type="SUPFAM" id="SSF51735">
    <property type="entry name" value="NAD(P)-binding Rossmann-fold domains"/>
    <property type="match status" value="1"/>
</dbReference>
<dbReference type="AlphaFoldDB" id="A0A840I8S7"/>
<organism evidence="1 2">
    <name type="scientific">Conexibacter arvalis</name>
    <dbReference type="NCBI Taxonomy" id="912552"/>
    <lineage>
        <taxon>Bacteria</taxon>
        <taxon>Bacillati</taxon>
        <taxon>Actinomycetota</taxon>
        <taxon>Thermoleophilia</taxon>
        <taxon>Solirubrobacterales</taxon>
        <taxon>Conexibacteraceae</taxon>
        <taxon>Conexibacter</taxon>
    </lineage>
</organism>
<dbReference type="Pfam" id="PF13561">
    <property type="entry name" value="adh_short_C2"/>
    <property type="match status" value="1"/>
</dbReference>
<keyword evidence="2" id="KW-1185">Reference proteome</keyword>
<dbReference type="EMBL" id="JACHNU010000001">
    <property type="protein sequence ID" value="MBB4661297.1"/>
    <property type="molecule type" value="Genomic_DNA"/>
</dbReference>